<dbReference type="Proteomes" id="UP000800096">
    <property type="component" value="Unassembled WGS sequence"/>
</dbReference>
<gene>
    <name evidence="2" type="ORF">BDU57DRAFT_525044</name>
</gene>
<sequence>MAAHTYPFSPETSPIPPDATPFGPNLKDANGTQPPATFGFGGAHASPTHREHLEATYNRRTIRLMAEEDFFDMYDATALELGSTPGPKFLAALAERVKQRTSDIESQLEKSKLCMLSSNLSEEDDLHLMNILQETSLGRSLFIIESLRNMSHATTAAKTTRRSGNGISKPRGRCRPTQQPSAPATNTLRRSSRLRNMKKAVT</sequence>
<proteinExistence type="predicted"/>
<dbReference type="EMBL" id="ML979147">
    <property type="protein sequence ID" value="KAF1910993.1"/>
    <property type="molecule type" value="Genomic_DNA"/>
</dbReference>
<name>A0A6A5Q5L6_AMPQU</name>
<evidence type="ECO:0000313" key="2">
    <source>
        <dbReference type="EMBL" id="KAF1910993.1"/>
    </source>
</evidence>
<accession>A0A6A5Q5L6</accession>
<protein>
    <submittedName>
        <fullName evidence="2">Uncharacterized protein</fullName>
    </submittedName>
</protein>
<organism evidence="2 3">
    <name type="scientific">Ampelomyces quisqualis</name>
    <name type="common">Powdery mildew agent</name>
    <dbReference type="NCBI Taxonomy" id="50730"/>
    <lineage>
        <taxon>Eukaryota</taxon>
        <taxon>Fungi</taxon>
        <taxon>Dikarya</taxon>
        <taxon>Ascomycota</taxon>
        <taxon>Pezizomycotina</taxon>
        <taxon>Dothideomycetes</taxon>
        <taxon>Pleosporomycetidae</taxon>
        <taxon>Pleosporales</taxon>
        <taxon>Pleosporineae</taxon>
        <taxon>Phaeosphaeriaceae</taxon>
        <taxon>Ampelomyces</taxon>
    </lineage>
</organism>
<feature type="compositionally biased region" description="Basic residues" evidence="1">
    <location>
        <begin position="190"/>
        <end position="202"/>
    </location>
</feature>
<feature type="compositionally biased region" description="Polar residues" evidence="1">
    <location>
        <begin position="176"/>
        <end position="189"/>
    </location>
</feature>
<feature type="compositionally biased region" description="Polar residues" evidence="1">
    <location>
        <begin position="154"/>
        <end position="166"/>
    </location>
</feature>
<dbReference type="AlphaFoldDB" id="A0A6A5Q5L6"/>
<feature type="region of interest" description="Disordered" evidence="1">
    <location>
        <begin position="154"/>
        <end position="202"/>
    </location>
</feature>
<evidence type="ECO:0000256" key="1">
    <source>
        <dbReference type="SAM" id="MobiDB-lite"/>
    </source>
</evidence>
<keyword evidence="3" id="KW-1185">Reference proteome</keyword>
<reference evidence="2" key="1">
    <citation type="journal article" date="2020" name="Stud. Mycol.">
        <title>101 Dothideomycetes genomes: a test case for predicting lifestyles and emergence of pathogens.</title>
        <authorList>
            <person name="Haridas S."/>
            <person name="Albert R."/>
            <person name="Binder M."/>
            <person name="Bloem J."/>
            <person name="Labutti K."/>
            <person name="Salamov A."/>
            <person name="Andreopoulos B."/>
            <person name="Baker S."/>
            <person name="Barry K."/>
            <person name="Bills G."/>
            <person name="Bluhm B."/>
            <person name="Cannon C."/>
            <person name="Castanera R."/>
            <person name="Culley D."/>
            <person name="Daum C."/>
            <person name="Ezra D."/>
            <person name="Gonzalez J."/>
            <person name="Henrissat B."/>
            <person name="Kuo A."/>
            <person name="Liang C."/>
            <person name="Lipzen A."/>
            <person name="Lutzoni F."/>
            <person name="Magnuson J."/>
            <person name="Mondo S."/>
            <person name="Nolan M."/>
            <person name="Ohm R."/>
            <person name="Pangilinan J."/>
            <person name="Park H.-J."/>
            <person name="Ramirez L."/>
            <person name="Alfaro M."/>
            <person name="Sun H."/>
            <person name="Tritt A."/>
            <person name="Yoshinaga Y."/>
            <person name="Zwiers L.-H."/>
            <person name="Turgeon B."/>
            <person name="Goodwin S."/>
            <person name="Spatafora J."/>
            <person name="Crous P."/>
            <person name="Grigoriev I."/>
        </authorList>
    </citation>
    <scope>NUCLEOTIDE SEQUENCE</scope>
    <source>
        <strain evidence="2">HMLAC05119</strain>
    </source>
</reference>
<evidence type="ECO:0000313" key="3">
    <source>
        <dbReference type="Proteomes" id="UP000800096"/>
    </source>
</evidence>
<feature type="region of interest" description="Disordered" evidence="1">
    <location>
        <begin position="1"/>
        <end position="45"/>
    </location>
</feature>